<keyword evidence="4" id="KW-1185">Reference proteome</keyword>
<feature type="domain" description="Rhodanese" evidence="2">
    <location>
        <begin position="37"/>
        <end position="127"/>
    </location>
</feature>
<feature type="chain" id="PRO_5004200833" evidence="1">
    <location>
        <begin position="24"/>
        <end position="132"/>
    </location>
</feature>
<dbReference type="Pfam" id="PF00581">
    <property type="entry name" value="Rhodanese"/>
    <property type="match status" value="1"/>
</dbReference>
<accession>Q21RJ1</accession>
<dbReference type="AlphaFoldDB" id="Q21RJ1"/>
<organism evidence="3 4">
    <name type="scientific">Albidiferax ferrireducens (strain ATCC BAA-621 / DSM 15236 / T118)</name>
    <name type="common">Rhodoferax ferrireducens</name>
    <dbReference type="NCBI Taxonomy" id="338969"/>
    <lineage>
        <taxon>Bacteria</taxon>
        <taxon>Pseudomonadati</taxon>
        <taxon>Pseudomonadota</taxon>
        <taxon>Betaproteobacteria</taxon>
        <taxon>Burkholderiales</taxon>
        <taxon>Comamonadaceae</taxon>
        <taxon>Rhodoferax</taxon>
    </lineage>
</organism>
<dbReference type="SMART" id="SM00450">
    <property type="entry name" value="RHOD"/>
    <property type="match status" value="1"/>
</dbReference>
<dbReference type="PANTHER" id="PTHR43031:SF1">
    <property type="entry name" value="PYRIDINE NUCLEOTIDE-DISULPHIDE OXIDOREDUCTASE"/>
    <property type="match status" value="1"/>
</dbReference>
<dbReference type="KEGG" id="rfr:Rfer_3913"/>
<name>Q21RJ1_ALBFT</name>
<dbReference type="Proteomes" id="UP000008332">
    <property type="component" value="Chromosome"/>
</dbReference>
<dbReference type="SUPFAM" id="SSF52821">
    <property type="entry name" value="Rhodanese/Cell cycle control phosphatase"/>
    <property type="match status" value="1"/>
</dbReference>
<evidence type="ECO:0000256" key="1">
    <source>
        <dbReference type="SAM" id="SignalP"/>
    </source>
</evidence>
<dbReference type="OrthoDB" id="1445766at2"/>
<dbReference type="InterPro" id="IPR001763">
    <property type="entry name" value="Rhodanese-like_dom"/>
</dbReference>
<evidence type="ECO:0000313" key="4">
    <source>
        <dbReference type="Proteomes" id="UP000008332"/>
    </source>
</evidence>
<keyword evidence="1" id="KW-0732">Signal</keyword>
<evidence type="ECO:0000313" key="3">
    <source>
        <dbReference type="EMBL" id="ABD71612.1"/>
    </source>
</evidence>
<dbReference type="EMBL" id="CP000267">
    <property type="protein sequence ID" value="ABD71612.1"/>
    <property type="molecule type" value="Genomic_DNA"/>
</dbReference>
<gene>
    <name evidence="3" type="ordered locus">Rfer_3913</name>
</gene>
<dbReference type="eggNOG" id="COG0607">
    <property type="taxonomic scope" value="Bacteria"/>
</dbReference>
<dbReference type="InterPro" id="IPR050229">
    <property type="entry name" value="GlpE_sulfurtransferase"/>
</dbReference>
<proteinExistence type="predicted"/>
<dbReference type="PROSITE" id="PS50206">
    <property type="entry name" value="RHODANESE_3"/>
    <property type="match status" value="1"/>
</dbReference>
<dbReference type="InterPro" id="IPR036873">
    <property type="entry name" value="Rhodanese-like_dom_sf"/>
</dbReference>
<dbReference type="STRING" id="338969.Rfer_3913"/>
<dbReference type="PANTHER" id="PTHR43031">
    <property type="entry name" value="FAD-DEPENDENT OXIDOREDUCTASE"/>
    <property type="match status" value="1"/>
</dbReference>
<dbReference type="Gene3D" id="3.40.250.10">
    <property type="entry name" value="Rhodanese-like domain"/>
    <property type="match status" value="1"/>
</dbReference>
<protein>
    <submittedName>
        <fullName evidence="3">Rhodanese-like</fullName>
    </submittedName>
</protein>
<reference evidence="4" key="1">
    <citation type="submission" date="2006-02" db="EMBL/GenBank/DDBJ databases">
        <title>Complete sequence of chromosome of Rhodoferax ferrireducens DSM 15236.</title>
        <authorList>
            <person name="Copeland A."/>
            <person name="Lucas S."/>
            <person name="Lapidus A."/>
            <person name="Barry K."/>
            <person name="Detter J.C."/>
            <person name="Glavina del Rio T."/>
            <person name="Hammon N."/>
            <person name="Israni S."/>
            <person name="Pitluck S."/>
            <person name="Brettin T."/>
            <person name="Bruce D."/>
            <person name="Han C."/>
            <person name="Tapia R."/>
            <person name="Gilna P."/>
            <person name="Kiss H."/>
            <person name="Schmutz J."/>
            <person name="Larimer F."/>
            <person name="Land M."/>
            <person name="Kyrpides N."/>
            <person name="Ivanova N."/>
            <person name="Richardson P."/>
        </authorList>
    </citation>
    <scope>NUCLEOTIDE SEQUENCE [LARGE SCALE GENOMIC DNA]</scope>
    <source>
        <strain evidence="4">ATCC BAA-621 / DSM 15236 / T118</strain>
    </source>
</reference>
<dbReference type="HOGENOM" id="CLU_089574_1_5_4"/>
<dbReference type="CDD" id="cd00158">
    <property type="entry name" value="RHOD"/>
    <property type="match status" value="1"/>
</dbReference>
<sequence length="132" mass="13415">MKPTLGKSLLASALLALAAAASAGLPAVNVKQAAALQSSGALLLDVREADEYAQGHAPGSTLIPLGQLAQRLKEIAPFKNQRVVLICRSGRRSAQATALLETAGFSAASNIEGGMLAWQQAGLPVLTGAASR</sequence>
<dbReference type="RefSeq" id="WP_011466174.1">
    <property type="nucleotide sequence ID" value="NC_007908.1"/>
</dbReference>
<evidence type="ECO:0000259" key="2">
    <source>
        <dbReference type="PROSITE" id="PS50206"/>
    </source>
</evidence>
<feature type="signal peptide" evidence="1">
    <location>
        <begin position="1"/>
        <end position="23"/>
    </location>
</feature>